<comment type="caution">
    <text evidence="2">The sequence shown here is derived from an EMBL/GenBank/DDBJ whole genome shotgun (WGS) entry which is preliminary data.</text>
</comment>
<evidence type="ECO:0000313" key="2">
    <source>
        <dbReference type="EMBL" id="NHC13413.1"/>
    </source>
</evidence>
<reference evidence="2 3" key="1">
    <citation type="submission" date="2020-03" db="EMBL/GenBank/DDBJ databases">
        <title>Two novel Motilibacter sp.</title>
        <authorList>
            <person name="Liu S."/>
        </authorList>
    </citation>
    <scope>NUCLEOTIDE SEQUENCE [LARGE SCALE GENOMIC DNA]</scope>
    <source>
        <strain evidence="2 3">E257</strain>
    </source>
</reference>
<dbReference type="RefSeq" id="WP_166279773.1">
    <property type="nucleotide sequence ID" value="NZ_JAANNP010000002.1"/>
</dbReference>
<accession>A0ABX0GVV9</accession>
<gene>
    <name evidence="2" type="ORF">G9H71_06415</name>
</gene>
<keyword evidence="1" id="KW-0472">Membrane</keyword>
<evidence type="ECO:0000256" key="1">
    <source>
        <dbReference type="SAM" id="Phobius"/>
    </source>
</evidence>
<dbReference type="EMBL" id="JAANNP010000002">
    <property type="protein sequence ID" value="NHC13413.1"/>
    <property type="molecule type" value="Genomic_DNA"/>
</dbReference>
<proteinExistence type="predicted"/>
<evidence type="ECO:0000313" key="3">
    <source>
        <dbReference type="Proteomes" id="UP000800981"/>
    </source>
</evidence>
<name>A0ABX0GVV9_9ACTN</name>
<feature type="transmembrane region" description="Helical" evidence="1">
    <location>
        <begin position="48"/>
        <end position="64"/>
    </location>
</feature>
<dbReference type="Proteomes" id="UP000800981">
    <property type="component" value="Unassembled WGS sequence"/>
</dbReference>
<dbReference type="InterPro" id="IPR007404">
    <property type="entry name" value="YdjM-like"/>
</dbReference>
<keyword evidence="1" id="KW-1133">Transmembrane helix</keyword>
<keyword evidence="3" id="KW-1185">Reference proteome</keyword>
<evidence type="ECO:0008006" key="4">
    <source>
        <dbReference type="Google" id="ProtNLM"/>
    </source>
</evidence>
<keyword evidence="1" id="KW-0812">Transmembrane</keyword>
<feature type="transmembrane region" description="Helical" evidence="1">
    <location>
        <begin position="129"/>
        <end position="156"/>
    </location>
</feature>
<protein>
    <recommendedName>
        <fullName evidence="4">Inner membrane protein</fullName>
    </recommendedName>
</protein>
<feature type="transmembrane region" description="Helical" evidence="1">
    <location>
        <begin position="162"/>
        <end position="181"/>
    </location>
</feature>
<dbReference type="Pfam" id="PF04307">
    <property type="entry name" value="YdjM"/>
    <property type="match status" value="1"/>
</dbReference>
<sequence length="193" mass="20244">MAPPPRLRPRAVVLAAALGLALVLLIDRFVEAESPSYVVLGLVDEPAHFTTAALCLAALAALWPRPLPRAYVLVALAASVLIDADHVPDAVFDSQVLTSGTPRPYPHSMTTLALAALVALAARGRLRVVAAGIATGVALHLLRDLATAPVALWWPLTPRHVTIPYVAYGCALTAAAALVVARPGRVLRAQARE</sequence>
<organism evidence="2 3">
    <name type="scientific">Motilibacter deserti</name>
    <dbReference type="NCBI Taxonomy" id="2714956"/>
    <lineage>
        <taxon>Bacteria</taxon>
        <taxon>Bacillati</taxon>
        <taxon>Actinomycetota</taxon>
        <taxon>Actinomycetes</taxon>
        <taxon>Motilibacterales</taxon>
        <taxon>Motilibacteraceae</taxon>
        <taxon>Motilibacter</taxon>
    </lineage>
</organism>